<evidence type="ECO:0008006" key="3">
    <source>
        <dbReference type="Google" id="ProtNLM"/>
    </source>
</evidence>
<dbReference type="Proteomes" id="UP000609651">
    <property type="component" value="Unassembled WGS sequence"/>
</dbReference>
<name>A0ABX1V9A4_9PLAN</name>
<organism evidence="1 2">
    <name type="scientific">Alienimonas chondri</name>
    <dbReference type="NCBI Taxonomy" id="2681879"/>
    <lineage>
        <taxon>Bacteria</taxon>
        <taxon>Pseudomonadati</taxon>
        <taxon>Planctomycetota</taxon>
        <taxon>Planctomycetia</taxon>
        <taxon>Planctomycetales</taxon>
        <taxon>Planctomycetaceae</taxon>
        <taxon>Alienimonas</taxon>
    </lineage>
</organism>
<gene>
    <name evidence="1" type="ORF">LzC2_00250</name>
</gene>
<keyword evidence="2" id="KW-1185">Reference proteome</keyword>
<accession>A0ABX1V9A4</accession>
<comment type="caution">
    <text evidence="1">The sequence shown here is derived from an EMBL/GenBank/DDBJ whole genome shotgun (WGS) entry which is preliminary data.</text>
</comment>
<dbReference type="EMBL" id="WTPX01000001">
    <property type="protein sequence ID" value="NNJ23978.1"/>
    <property type="molecule type" value="Genomic_DNA"/>
</dbReference>
<proteinExistence type="predicted"/>
<protein>
    <recommendedName>
        <fullName evidence="3">Acetoacetate decarboxylase</fullName>
    </recommendedName>
</protein>
<reference evidence="1 2" key="1">
    <citation type="journal article" date="2020" name="Syst. Appl. Microbiol.">
        <title>Alienimonas chondri sp. nov., a novel planctomycete isolated from the biofilm of the red alga Chondrus crispus.</title>
        <authorList>
            <person name="Vitorino I."/>
            <person name="Albuquerque L."/>
            <person name="Wiegand S."/>
            <person name="Kallscheuer N."/>
            <person name="da Costa M.S."/>
            <person name="Lobo-da-Cunha A."/>
            <person name="Jogler C."/>
            <person name="Lage O.M."/>
        </authorList>
    </citation>
    <scope>NUCLEOTIDE SEQUENCE [LARGE SCALE GENOMIC DNA]</scope>
    <source>
        <strain evidence="1 2">LzC2</strain>
    </source>
</reference>
<evidence type="ECO:0000313" key="2">
    <source>
        <dbReference type="Proteomes" id="UP000609651"/>
    </source>
</evidence>
<sequence length="241" mass="25343">MRGDRYDSGMPAAVPAPAVPTAPAASGADRPVPAAFLARFEVDLPRVGDDLLEPPFDLPPAAELPHFGGLDDLPRFAVVKVGWTPAGLAIACRVEGKSRKPEASAKAVSGGDGLHLWIDTRPTGTSHRAGKYCRRFALLPRVGRVGKPGVYESPIMKTGDASVAEPLPIPLQATVERGGDYELAAFLPAEQLPGFDPSRSTTIALHTVVTDGELGSQPLTVSEAFPTAHDPSLWTRAALSN</sequence>
<dbReference type="CDD" id="cd00241">
    <property type="entry name" value="DOMON_like"/>
    <property type="match status" value="1"/>
</dbReference>
<evidence type="ECO:0000313" key="1">
    <source>
        <dbReference type="EMBL" id="NNJ23978.1"/>
    </source>
</evidence>